<gene>
    <name evidence="1" type="ORF">AB5J50_01620</name>
</gene>
<reference evidence="1" key="1">
    <citation type="submission" date="2024-07" db="EMBL/GenBank/DDBJ databases">
        <authorList>
            <person name="Yu S.T."/>
        </authorList>
    </citation>
    <scope>NUCLEOTIDE SEQUENCE</scope>
    <source>
        <strain evidence="1">R35</strain>
    </source>
</reference>
<proteinExistence type="predicted"/>
<protein>
    <submittedName>
        <fullName evidence="1">Uncharacterized protein</fullName>
    </submittedName>
</protein>
<organism evidence="1">
    <name type="scientific">Streptomyces sp. R35</name>
    <dbReference type="NCBI Taxonomy" id="3238630"/>
    <lineage>
        <taxon>Bacteria</taxon>
        <taxon>Bacillati</taxon>
        <taxon>Actinomycetota</taxon>
        <taxon>Actinomycetes</taxon>
        <taxon>Kitasatosporales</taxon>
        <taxon>Streptomycetaceae</taxon>
        <taxon>Streptomyces</taxon>
    </lineage>
</organism>
<dbReference type="EMBL" id="CP163440">
    <property type="protein sequence ID" value="XDQ59600.1"/>
    <property type="molecule type" value="Genomic_DNA"/>
</dbReference>
<accession>A0AB39S152</accession>
<sequence>MNISKRVAAILATAVAALGLTIGGLTIQGGDTTNQAGTIISRP</sequence>
<name>A0AB39S152_9ACTN</name>
<evidence type="ECO:0000313" key="1">
    <source>
        <dbReference type="EMBL" id="XDQ59600.1"/>
    </source>
</evidence>
<dbReference type="RefSeq" id="WP_369254196.1">
    <property type="nucleotide sequence ID" value="NZ_CP163440.1"/>
</dbReference>
<dbReference type="AlphaFoldDB" id="A0AB39S152"/>